<keyword evidence="3" id="KW-1185">Reference proteome</keyword>
<dbReference type="PANTHER" id="PTHR31751">
    <property type="entry name" value="SI:CH211-108C17.2-RELATED-RELATED"/>
    <property type="match status" value="1"/>
</dbReference>
<sequence length="1098" mass="126238">RRSPKPSASVDTMPLLSRQLSEVRVDDGTAQSVPTPTASRMHSFPSISRGNSFPSPLPSRDVSERLLDFGHELGLALPAERTMRDYLSKLVIPAVNTIYCNHMRMVQSTVRNTMSGGGLDISMDGRYDSPGFSATNCTVSAVDLSSNLVIMIVNKNKEEKGIENVSGRMEKEGVKEGVRRIHAMQLKIRSICTDNDAKIGKMLREDPVFKGIKHLLDFWHLIKGINHDLRELSKKKSCPNIHHWRNKIINHAHYCHYKYGRDRTLCMNYWIAALPHVTGKHRGFRKIPFLKGIRKCKHAALGKDNMHLIKRDSEEYQELKAVIMKPTFLSGLLRASPKTNTSPNESYNSIINMYAPKSRACSPKWYEERVKLATMHFNNLALLSLLNLREERWNTSVNVIGRQANAVKRKMTKAVHEWRNEIFNNYRLGQQCDRIDNARTKEFIAILTQVDPEDRPTCMEIQNHFLEMLKQRVRKCARCGSSSLGSRVFPANSKIAHQRVWVASLGLDAVSSKRELESIRDRIEAKEDIRWCPIHFDEHGAPKAAQIRSLDGDDVQEQLFDIPPLSLSQLDIQSIDPPTMETVSTYRMDSAISSVPTVERADSSYRPQLSSQSSQIEEDEEEIEEEEEKTAADFFLVAKANLEHLFRRCQDCGGLIDPISIEWIQIASALSVKFQCTECKVHFRWDSQSKKGTGKSQVFQLNQELPIAAFVTGTPFPRLLECCEVLGIATPKERTMRNAIRFYGSPAIDRVYEEWETDARVTSKAFAPSRGTETVLEQLIDDGFTVRMRVTDSNSMVDKRLRENPKLKDIEAQRDFWHVQKPLRKKWWKGMKMESCPTLAKWYKSFFNHLYHINSKYPKREDRPLALEYVRSFVKHCTGKHKWKKDEEFKLVDKCTHTVSRGLRKGPKRKIGGRNQKSLKECIKEDSEEYKLIYAMLFDEQFAKVFLACSAEAGTALCESFHSMSLLYSPKRFHCSAHYFNRKMKMSVMHHNSLVFGKIIGERVEVGDCLLPRKGRVAISVKRKMSKGTHPWRTEIIGQSWKLRDEYESNRFLKRIGAPDDDIFDVLMVEYGKMLRGEEGGQDEDEEYEWDSDISEEM</sequence>
<reference evidence="2" key="2">
    <citation type="submission" date="2022-06" db="UniProtKB">
        <authorList>
            <consortium name="EnsemblMetazoa"/>
        </authorList>
    </citation>
    <scope>IDENTIFICATION</scope>
    <source>
        <strain evidence="2">PS312</strain>
    </source>
</reference>
<gene>
    <name evidence="2" type="primary">WBGene00274889</name>
</gene>
<dbReference type="EnsemblMetazoa" id="PPA36520.1">
    <property type="protein sequence ID" value="PPA36520.1"/>
    <property type="gene ID" value="WBGene00274889"/>
</dbReference>
<feature type="compositionally biased region" description="Acidic residues" evidence="1">
    <location>
        <begin position="1080"/>
        <end position="1098"/>
    </location>
</feature>
<feature type="compositionally biased region" description="Acidic residues" evidence="1">
    <location>
        <begin position="616"/>
        <end position="625"/>
    </location>
</feature>
<feature type="region of interest" description="Disordered" evidence="1">
    <location>
        <begin position="597"/>
        <end position="625"/>
    </location>
</feature>
<dbReference type="Pfam" id="PF20700">
    <property type="entry name" value="Mutator"/>
    <property type="match status" value="1"/>
</dbReference>
<feature type="region of interest" description="Disordered" evidence="1">
    <location>
        <begin position="1078"/>
        <end position="1098"/>
    </location>
</feature>
<feature type="compositionally biased region" description="Polar residues" evidence="1">
    <location>
        <begin position="29"/>
        <end position="54"/>
    </location>
</feature>
<evidence type="ECO:0000256" key="1">
    <source>
        <dbReference type="SAM" id="MobiDB-lite"/>
    </source>
</evidence>
<name>A0A2A6CVN7_PRIPA</name>
<dbReference type="InterPro" id="IPR049012">
    <property type="entry name" value="Mutator_transp_dom"/>
</dbReference>
<proteinExistence type="predicted"/>
<organism evidence="2 3">
    <name type="scientific">Pristionchus pacificus</name>
    <name type="common">Parasitic nematode worm</name>
    <dbReference type="NCBI Taxonomy" id="54126"/>
    <lineage>
        <taxon>Eukaryota</taxon>
        <taxon>Metazoa</taxon>
        <taxon>Ecdysozoa</taxon>
        <taxon>Nematoda</taxon>
        <taxon>Chromadorea</taxon>
        <taxon>Rhabditida</taxon>
        <taxon>Rhabditina</taxon>
        <taxon>Diplogasteromorpha</taxon>
        <taxon>Diplogasteroidea</taxon>
        <taxon>Neodiplogasteridae</taxon>
        <taxon>Pristionchus</taxon>
    </lineage>
</organism>
<dbReference type="AlphaFoldDB" id="A0A2A6CVN7"/>
<evidence type="ECO:0000313" key="3">
    <source>
        <dbReference type="Proteomes" id="UP000005239"/>
    </source>
</evidence>
<feature type="region of interest" description="Disordered" evidence="1">
    <location>
        <begin position="1"/>
        <end position="56"/>
    </location>
</feature>
<dbReference type="OrthoDB" id="5982876at2759"/>
<dbReference type="PANTHER" id="PTHR31751:SF42">
    <property type="entry name" value="PROTEIN CBG10204"/>
    <property type="match status" value="1"/>
</dbReference>
<reference evidence="3" key="1">
    <citation type="journal article" date="2008" name="Nat. Genet.">
        <title>The Pristionchus pacificus genome provides a unique perspective on nematode lifestyle and parasitism.</title>
        <authorList>
            <person name="Dieterich C."/>
            <person name="Clifton S.W."/>
            <person name="Schuster L.N."/>
            <person name="Chinwalla A."/>
            <person name="Delehaunty K."/>
            <person name="Dinkelacker I."/>
            <person name="Fulton L."/>
            <person name="Fulton R."/>
            <person name="Godfrey J."/>
            <person name="Minx P."/>
            <person name="Mitreva M."/>
            <person name="Roeseler W."/>
            <person name="Tian H."/>
            <person name="Witte H."/>
            <person name="Yang S.P."/>
            <person name="Wilson R.K."/>
            <person name="Sommer R.J."/>
        </authorList>
    </citation>
    <scope>NUCLEOTIDE SEQUENCE [LARGE SCALE GENOMIC DNA]</scope>
    <source>
        <strain evidence="3">PS312</strain>
    </source>
</reference>
<protein>
    <submittedName>
        <fullName evidence="2">Uncharacterized protein</fullName>
    </submittedName>
</protein>
<feature type="compositionally biased region" description="Low complexity" evidence="1">
    <location>
        <begin position="604"/>
        <end position="615"/>
    </location>
</feature>
<evidence type="ECO:0000313" key="2">
    <source>
        <dbReference type="EnsemblMetazoa" id="PPA36520.1"/>
    </source>
</evidence>
<dbReference type="Proteomes" id="UP000005239">
    <property type="component" value="Unassembled WGS sequence"/>
</dbReference>
<accession>A0A8R1YT22</accession>
<accession>A0A2A6CVN7</accession>